<evidence type="ECO:0000313" key="2">
    <source>
        <dbReference type="EMBL" id="DAF84836.1"/>
    </source>
</evidence>
<organism evidence="2">
    <name type="scientific">Siphoviridae sp. ct1SN28</name>
    <dbReference type="NCBI Taxonomy" id="2825308"/>
    <lineage>
        <taxon>Viruses</taxon>
        <taxon>Duplodnaviria</taxon>
        <taxon>Heunggongvirae</taxon>
        <taxon>Uroviricota</taxon>
        <taxon>Caudoviricetes</taxon>
    </lineage>
</organism>
<dbReference type="EMBL" id="BK015910">
    <property type="protein sequence ID" value="DAF84836.1"/>
    <property type="molecule type" value="Genomic_DNA"/>
</dbReference>
<name>A0A8S5TRJ9_9CAUD</name>
<protein>
    <submittedName>
        <fullName evidence="2">Uncharacterized protein</fullName>
    </submittedName>
</protein>
<accession>A0A8S5TRJ9</accession>
<sequence length="230" mass="25946">MADKAKIIQELSLIFKKTHRFKNLDELSYHQEDGQEFVLAEFKDGRTHRLCVSNESPEKMVESVLVWLVSYELTELCQQPKHGSRLEVINTASKIAFIAALVLGIAFFIVPNEAKGFIAAIQAATLAVQIISTGYYLIGSTLQEKRERAGRTKVMHAVEEVDGYIAIELDPDEDSDDLGIKDQTFSTTEAETLKKAKKLVGETDEKMSKEEFEAKYKMEITECTRSQTML</sequence>
<keyword evidence="1" id="KW-1133">Transmembrane helix</keyword>
<reference evidence="2" key="1">
    <citation type="journal article" date="2021" name="Proc. Natl. Acad. Sci. U.S.A.">
        <title>A Catalog of Tens of Thousands of Viruses from Human Metagenomes Reveals Hidden Associations with Chronic Diseases.</title>
        <authorList>
            <person name="Tisza M.J."/>
            <person name="Buck C.B."/>
        </authorList>
    </citation>
    <scope>NUCLEOTIDE SEQUENCE</scope>
    <source>
        <strain evidence="2">Ct1SN28</strain>
    </source>
</reference>
<feature type="transmembrane region" description="Helical" evidence="1">
    <location>
        <begin position="116"/>
        <end position="138"/>
    </location>
</feature>
<keyword evidence="1" id="KW-0472">Membrane</keyword>
<keyword evidence="1" id="KW-0812">Transmembrane</keyword>
<feature type="transmembrane region" description="Helical" evidence="1">
    <location>
        <begin position="91"/>
        <end position="110"/>
    </location>
</feature>
<proteinExistence type="predicted"/>
<evidence type="ECO:0000256" key="1">
    <source>
        <dbReference type="SAM" id="Phobius"/>
    </source>
</evidence>